<evidence type="ECO:0000256" key="1">
    <source>
        <dbReference type="ARBA" id="ARBA00004123"/>
    </source>
</evidence>
<evidence type="ECO:0000259" key="9">
    <source>
        <dbReference type="Pfam" id="PF25780"/>
    </source>
</evidence>
<protein>
    <submittedName>
        <fullName evidence="10">Karyopherin (Importin) beta 3</fullName>
    </submittedName>
</protein>
<dbReference type="InterPro" id="IPR040122">
    <property type="entry name" value="Importin_beta"/>
</dbReference>
<dbReference type="InterPro" id="IPR016024">
    <property type="entry name" value="ARM-type_fold"/>
</dbReference>
<organism evidence="10 11">
    <name type="scientific">Anaeramoeba flamelloides</name>
    <dbReference type="NCBI Taxonomy" id="1746091"/>
    <lineage>
        <taxon>Eukaryota</taxon>
        <taxon>Metamonada</taxon>
        <taxon>Anaeramoebidae</taxon>
        <taxon>Anaeramoeba</taxon>
    </lineage>
</organism>
<comment type="subcellular location">
    <subcellularLocation>
        <location evidence="2">Cytoplasm</location>
    </subcellularLocation>
    <subcellularLocation>
        <location evidence="1">Nucleus</location>
    </subcellularLocation>
</comment>
<keyword evidence="6" id="KW-0653">Protein transport</keyword>
<evidence type="ECO:0000256" key="4">
    <source>
        <dbReference type="ARBA" id="ARBA00022490"/>
    </source>
</evidence>
<sequence>MNKDEEQFEELIGTLLTNDNNTRSLAETEFNQLLHNQSYLTCKYLLSTLHKGLTKQSKQLSVILLRRAFLPGNCFIWNNLSKEQKVEIQQTLFNSISVIKEKYLLKRICDVIQVISTQTPQNEELLQFIEELIKDNVVIYKEIGMYLIKEILVSNGKSMINIFKNFSNFFVDFLDMEKYEMPLNFITLQTICSFIIHLEGGEEINDYQSLVLPILKIILYMYENEEYSNLDESLKQLIIVAELNFQFLESNIKDLFEFIFFILDSKEKQIEIENLTFELLIVICENGNYLINDDQEVIEKLIEYCLNYLAKIDPNINLEEYSEICQKHSIHNHYLGRKALSRISLCLNSTNTLPYLFEQITKLLDNNQGQWTLQIAGLSAIGAASHGYSEEMIGEIETLLSLVLPYFKSNNNIIVYQTFLTVIEMLKVYSPILQQYYQQDILENIIYSSNNEFLQIISMKCLKIFIKESIDNEDLQIDFTEIVEKIIELVQQNCHLKIKNYSIQIIGLVSKKIKSFFIQYYDEIITFLKEILYKNYLVIYNNSNSSNNKSSGDLYSLKLIKRCLSSLLKIGKSVGIEIFKNDGMELMKWTIEKFEIINNNNNNNNNNNEKNDHLLNIILKSWKKFLIILQTDFLQFLPLIISNLLKMLKEEYQIIYDNKYFDETTIVFLGEINSAVKNSIIEEKRLILDLFFKLSDFFSNEFQFYQYANDIIESILPLLKFYYDEYIRKVSILMIPNLINALLLKNEGNQKENGNIIKELIKELSMVIKKEFNPNVLNFQLQSITNLFPQVQALIPLVSWEPIYLILETLLIQSYKRKNDFENDLNLSKQQIMKILNNNEKNNNNNDNNDNNNENKDENNEEEKEYQLMEQIEEIKTENEIILCVADISENLFKYYNKEYITFFENNLINYYFQILETENNLFEDYQSAICIFVDLLEYCGLQDQQIFQILWEKVFKFLIKFADSNNMNLREISIYGIGLLPESENSQFVSNYYSECILTLTKILKEQDFKSPQKIVSSDNAITSLSKFLKYDFQIYNKTEIAQMVIQYLPLQNDVEQSIVFYDIICDFALDEKNWILGDNYENIPILITTFTLIFDTELVNNEIELKIVNIFMKFKEKMGNQQFNHTISSIKDVELKDKMNKFILSQF</sequence>
<keyword evidence="7" id="KW-0539">Nucleus</keyword>
<dbReference type="PANTHER" id="PTHR10527">
    <property type="entry name" value="IMPORTIN BETA"/>
    <property type="match status" value="1"/>
</dbReference>
<keyword evidence="4" id="KW-0963">Cytoplasm</keyword>
<evidence type="ECO:0000256" key="8">
    <source>
        <dbReference type="SAM" id="MobiDB-lite"/>
    </source>
</evidence>
<reference evidence="10" key="1">
    <citation type="submission" date="2022-08" db="EMBL/GenBank/DDBJ databases">
        <title>Novel sulfate-reducing endosymbionts in the free-living metamonad Anaeramoeba.</title>
        <authorList>
            <person name="Jerlstrom-Hultqvist J."/>
            <person name="Cepicka I."/>
            <person name="Gallot-Lavallee L."/>
            <person name="Salas-Leiva D."/>
            <person name="Curtis B.A."/>
            <person name="Zahonova K."/>
            <person name="Pipaliya S."/>
            <person name="Dacks J."/>
            <person name="Roger A.J."/>
        </authorList>
    </citation>
    <scope>NUCLEOTIDE SEQUENCE</scope>
    <source>
        <strain evidence="10">Schooner1</strain>
    </source>
</reference>
<name>A0ABQ8YY17_9EUKA</name>
<comment type="caution">
    <text evidence="10">The sequence shown here is derived from an EMBL/GenBank/DDBJ whole genome shotgun (WGS) entry which is preliminary data.</text>
</comment>
<dbReference type="Gene3D" id="1.25.10.10">
    <property type="entry name" value="Leucine-rich Repeat Variant"/>
    <property type="match status" value="1"/>
</dbReference>
<evidence type="ECO:0000256" key="5">
    <source>
        <dbReference type="ARBA" id="ARBA00022737"/>
    </source>
</evidence>
<gene>
    <name evidence="10" type="ORF">M0813_16964</name>
</gene>
<dbReference type="InterPro" id="IPR057672">
    <property type="entry name" value="TPR_IPO4/5"/>
</dbReference>
<keyword evidence="5" id="KW-0677">Repeat</keyword>
<dbReference type="SUPFAM" id="SSF48371">
    <property type="entry name" value="ARM repeat"/>
    <property type="match status" value="2"/>
</dbReference>
<evidence type="ECO:0000313" key="11">
    <source>
        <dbReference type="Proteomes" id="UP001150062"/>
    </source>
</evidence>
<keyword evidence="3" id="KW-0813">Transport</keyword>
<dbReference type="Proteomes" id="UP001150062">
    <property type="component" value="Unassembled WGS sequence"/>
</dbReference>
<feature type="compositionally biased region" description="Low complexity" evidence="8">
    <location>
        <begin position="838"/>
        <end position="852"/>
    </location>
</feature>
<evidence type="ECO:0000313" key="10">
    <source>
        <dbReference type="EMBL" id="KAJ6249543.1"/>
    </source>
</evidence>
<accession>A0ABQ8YY17</accession>
<evidence type="ECO:0000256" key="2">
    <source>
        <dbReference type="ARBA" id="ARBA00004496"/>
    </source>
</evidence>
<dbReference type="Pfam" id="PF25780">
    <property type="entry name" value="TPR_IPO5"/>
    <property type="match status" value="1"/>
</dbReference>
<dbReference type="EMBL" id="JAOAOG010000098">
    <property type="protein sequence ID" value="KAJ6249543.1"/>
    <property type="molecule type" value="Genomic_DNA"/>
</dbReference>
<evidence type="ECO:0000256" key="6">
    <source>
        <dbReference type="ARBA" id="ARBA00022927"/>
    </source>
</evidence>
<feature type="region of interest" description="Disordered" evidence="8">
    <location>
        <begin position="838"/>
        <end position="864"/>
    </location>
</feature>
<keyword evidence="11" id="KW-1185">Reference proteome</keyword>
<dbReference type="InterPro" id="IPR011989">
    <property type="entry name" value="ARM-like"/>
</dbReference>
<feature type="domain" description="IPO4/5-like TPR repeats" evidence="9">
    <location>
        <begin position="104"/>
        <end position="258"/>
    </location>
</feature>
<proteinExistence type="predicted"/>
<evidence type="ECO:0000256" key="3">
    <source>
        <dbReference type="ARBA" id="ARBA00022448"/>
    </source>
</evidence>
<evidence type="ECO:0000256" key="7">
    <source>
        <dbReference type="ARBA" id="ARBA00023242"/>
    </source>
</evidence>